<evidence type="ECO:0000256" key="5">
    <source>
        <dbReference type="ARBA" id="ARBA00023125"/>
    </source>
</evidence>
<dbReference type="InterPro" id="IPR001356">
    <property type="entry name" value="HD"/>
</dbReference>
<comment type="caution">
    <text evidence="14">The sequence shown here is derived from an EMBL/GenBank/DDBJ whole genome shotgun (WGS) entry which is preliminary data.</text>
</comment>
<dbReference type="InterPro" id="IPR023393">
    <property type="entry name" value="START-like_dom_sf"/>
</dbReference>
<evidence type="ECO:0000256" key="8">
    <source>
        <dbReference type="ARBA" id="ARBA00023242"/>
    </source>
</evidence>
<keyword evidence="4" id="KW-0175">Coiled coil</keyword>
<dbReference type="SUPFAM" id="SSF46689">
    <property type="entry name" value="Homeodomain-like"/>
    <property type="match status" value="1"/>
</dbReference>
<dbReference type="SMART" id="SM00234">
    <property type="entry name" value="START"/>
    <property type="match status" value="1"/>
</dbReference>
<evidence type="ECO:0000313" key="15">
    <source>
        <dbReference type="Proteomes" id="UP000583929"/>
    </source>
</evidence>
<dbReference type="GO" id="GO:0003677">
    <property type="term" value="F:DNA binding"/>
    <property type="evidence" value="ECO:0007669"/>
    <property type="project" value="UniProtKB-UniRule"/>
</dbReference>
<evidence type="ECO:0000256" key="11">
    <source>
        <dbReference type="SAM" id="MobiDB-lite"/>
    </source>
</evidence>
<dbReference type="PROSITE" id="PS50071">
    <property type="entry name" value="HOMEOBOX_2"/>
    <property type="match status" value="1"/>
</dbReference>
<dbReference type="Pfam" id="PF01852">
    <property type="entry name" value="START"/>
    <property type="match status" value="1"/>
</dbReference>
<keyword evidence="15" id="KW-1185">Reference proteome</keyword>
<keyword evidence="6 9" id="KW-0371">Homeobox</keyword>
<feature type="domain" description="START" evidence="13">
    <location>
        <begin position="212"/>
        <end position="463"/>
    </location>
</feature>
<evidence type="ECO:0000256" key="3">
    <source>
        <dbReference type="ARBA" id="ARBA00023015"/>
    </source>
</evidence>
<dbReference type="Proteomes" id="UP000583929">
    <property type="component" value="Unassembled WGS sequence"/>
</dbReference>
<evidence type="ECO:0000256" key="9">
    <source>
        <dbReference type="PROSITE-ProRule" id="PRU00108"/>
    </source>
</evidence>
<dbReference type="EMBL" id="JAATIQ010000577">
    <property type="protein sequence ID" value="KAF4351009.1"/>
    <property type="molecule type" value="Genomic_DNA"/>
</dbReference>
<keyword evidence="7" id="KW-0804">Transcription</keyword>
<evidence type="ECO:0000256" key="1">
    <source>
        <dbReference type="ARBA" id="ARBA00004123"/>
    </source>
</evidence>
<keyword evidence="3" id="KW-0805">Transcription regulation</keyword>
<reference evidence="14 15" key="1">
    <citation type="journal article" date="2020" name="bioRxiv">
        <title>Sequence and annotation of 42 cannabis genomes reveals extensive copy number variation in cannabinoid synthesis and pathogen resistance genes.</title>
        <authorList>
            <person name="Mckernan K.J."/>
            <person name="Helbert Y."/>
            <person name="Kane L.T."/>
            <person name="Ebling H."/>
            <person name="Zhang L."/>
            <person name="Liu B."/>
            <person name="Eaton Z."/>
            <person name="Mclaughlin S."/>
            <person name="Kingan S."/>
            <person name="Baybayan P."/>
            <person name="Concepcion G."/>
            <person name="Jordan M."/>
            <person name="Riva A."/>
            <person name="Barbazuk W."/>
            <person name="Harkins T."/>
        </authorList>
    </citation>
    <scope>NUCLEOTIDE SEQUENCE [LARGE SCALE GENOMIC DNA]</scope>
    <source>
        <strain evidence="15">cv. Jamaican Lion 4</strain>
        <tissue evidence="14">Leaf</tissue>
    </source>
</reference>
<dbReference type="Pfam" id="PF25797">
    <property type="entry name" value="PDF2_C"/>
    <property type="match status" value="1"/>
</dbReference>
<dbReference type="PANTHER" id="PTHR45654:SF9">
    <property type="entry name" value="HOMEOBOX-LEUCINE ZIPPER PROTEIN HDG10-RELATED"/>
    <property type="match status" value="1"/>
</dbReference>
<keyword evidence="5 9" id="KW-0238">DNA-binding</keyword>
<dbReference type="CDD" id="cd08875">
    <property type="entry name" value="START_ArGLABRA2_like"/>
    <property type="match status" value="1"/>
</dbReference>
<comment type="subcellular location">
    <subcellularLocation>
        <location evidence="1 9 10">Nucleus</location>
    </subcellularLocation>
</comment>
<comment type="similarity">
    <text evidence="2">Belongs to the HD-ZIP homeobox family. Class IV subfamily.</text>
</comment>
<keyword evidence="8 9" id="KW-0539">Nucleus</keyword>
<dbReference type="FunFam" id="1.10.10.60:FF:000229">
    <property type="entry name" value="Homeobox-leucine zipper protein HDG1"/>
    <property type="match status" value="1"/>
</dbReference>
<evidence type="ECO:0000256" key="2">
    <source>
        <dbReference type="ARBA" id="ARBA00006789"/>
    </source>
</evidence>
<feature type="domain" description="Homeobox" evidence="12">
    <location>
        <begin position="25"/>
        <end position="85"/>
    </location>
</feature>
<dbReference type="PROSITE" id="PS50848">
    <property type="entry name" value="START"/>
    <property type="match status" value="1"/>
</dbReference>
<dbReference type="GO" id="GO:0008289">
    <property type="term" value="F:lipid binding"/>
    <property type="evidence" value="ECO:0007669"/>
    <property type="project" value="InterPro"/>
</dbReference>
<protein>
    <submittedName>
        <fullName evidence="14">Uncharacterized protein</fullName>
    </submittedName>
</protein>
<evidence type="ECO:0000256" key="4">
    <source>
        <dbReference type="ARBA" id="ARBA00023054"/>
    </source>
</evidence>
<gene>
    <name evidence="14" type="ORF">G4B88_015993</name>
</gene>
<name>A0A7J6DZY7_CANSA</name>
<evidence type="ECO:0000256" key="7">
    <source>
        <dbReference type="ARBA" id="ARBA00023163"/>
    </source>
</evidence>
<dbReference type="InterPro" id="IPR057993">
    <property type="entry name" value="HD-Zip_IV_C"/>
</dbReference>
<evidence type="ECO:0000256" key="6">
    <source>
        <dbReference type="ARBA" id="ARBA00023155"/>
    </source>
</evidence>
<dbReference type="InterPro" id="IPR009057">
    <property type="entry name" value="Homeodomain-like_sf"/>
</dbReference>
<sequence>MEFGKELGHIVGTGNEDGEDSNSRSGQKKTYHRHTNYQITQLERFFTECPHPDENQRRQLGLELGLDPKQVKFWFQNKRTQIKAQHERADNNVLRAENESIQCENIAIREALSNVICPSCGGPPFSDEDRQHSLERLQVENVHLREEHEKVSNLLAKYMGKPLPEIEKLVSTIPGSTDGSSFDILPSAVRSGPSSSTPNMEQEKMNQIKGITEMERGVMVETAALAMDELIKLLRIDEPLWTTASSSSVPTTDHGDGGRRTLHRDNYYKIFPQRDNINHHLPNPSSARFESSKHSGIVAMNAAQLVDIFLDSNKFVDLLPTIITKAKTIEEIEKGDLGNRHGALLLMYAQMHVLSPHVPQREISFLRLCQQIEVGIWVIADVSYKISKDNSSSSRCWKLPSGCIIEDMPNNGSSKVTWVEHVLVDDNVQTHRLYRDVVCINNTAYGAERWIVSLERMIERRTYCSKVIDHSNISGFHEFGGVISLAEGKKSITKLGHRMLKSFSGMLGMSGKMDFPHLSEVNNSGIRVSVRKGTAPSQPFGMIVSAATSLWLPLPPLTLFDFFTQHKSRLQWDVLSNGKQIHEIAHIPTGANPKNCISILRPFLPSDNNILMVQESYVDALGSFVIYAPIDVPTLNLAISGENISNVPILPSGIIICGDGRTHGIDPNVELASNSPNTTNASPSVVGSLLTVAFQILVSNPSSSKHHINMDSVATVNTLISSTVQKIKSALGCSTEQ</sequence>
<organism evidence="14 15">
    <name type="scientific">Cannabis sativa</name>
    <name type="common">Hemp</name>
    <name type="synonym">Marijuana</name>
    <dbReference type="NCBI Taxonomy" id="3483"/>
    <lineage>
        <taxon>Eukaryota</taxon>
        <taxon>Viridiplantae</taxon>
        <taxon>Streptophyta</taxon>
        <taxon>Embryophyta</taxon>
        <taxon>Tracheophyta</taxon>
        <taxon>Spermatophyta</taxon>
        <taxon>Magnoliopsida</taxon>
        <taxon>eudicotyledons</taxon>
        <taxon>Gunneridae</taxon>
        <taxon>Pentapetalae</taxon>
        <taxon>rosids</taxon>
        <taxon>fabids</taxon>
        <taxon>Rosales</taxon>
        <taxon>Cannabaceae</taxon>
        <taxon>Cannabis</taxon>
    </lineage>
</organism>
<feature type="DNA-binding region" description="Homeobox" evidence="9">
    <location>
        <begin position="27"/>
        <end position="86"/>
    </location>
</feature>
<dbReference type="Gene3D" id="1.10.10.60">
    <property type="entry name" value="Homeodomain-like"/>
    <property type="match status" value="1"/>
</dbReference>
<accession>A0A7J6DZY7</accession>
<dbReference type="SMART" id="SM00389">
    <property type="entry name" value="HOX"/>
    <property type="match status" value="1"/>
</dbReference>
<dbReference type="Pfam" id="PF00046">
    <property type="entry name" value="Homeodomain"/>
    <property type="match status" value="1"/>
</dbReference>
<proteinExistence type="inferred from homology"/>
<dbReference type="CDD" id="cd00086">
    <property type="entry name" value="homeodomain"/>
    <property type="match status" value="1"/>
</dbReference>
<feature type="region of interest" description="Disordered" evidence="11">
    <location>
        <begin position="1"/>
        <end position="33"/>
    </location>
</feature>
<evidence type="ECO:0000259" key="12">
    <source>
        <dbReference type="PROSITE" id="PS50071"/>
    </source>
</evidence>
<dbReference type="GO" id="GO:0005634">
    <property type="term" value="C:nucleus"/>
    <property type="evidence" value="ECO:0007669"/>
    <property type="project" value="UniProtKB-SubCell"/>
</dbReference>
<evidence type="ECO:0000256" key="10">
    <source>
        <dbReference type="RuleBase" id="RU000682"/>
    </source>
</evidence>
<dbReference type="Gene3D" id="3.30.530.20">
    <property type="match status" value="1"/>
</dbReference>
<evidence type="ECO:0000259" key="13">
    <source>
        <dbReference type="PROSITE" id="PS50848"/>
    </source>
</evidence>
<dbReference type="InterPro" id="IPR002913">
    <property type="entry name" value="START_lipid-bd_dom"/>
</dbReference>
<dbReference type="SUPFAM" id="SSF55961">
    <property type="entry name" value="Bet v1-like"/>
    <property type="match status" value="2"/>
</dbReference>
<evidence type="ECO:0000313" key="14">
    <source>
        <dbReference type="EMBL" id="KAF4351009.1"/>
    </source>
</evidence>
<dbReference type="InterPro" id="IPR042160">
    <property type="entry name" value="HD-Zip_IV"/>
</dbReference>
<dbReference type="AlphaFoldDB" id="A0A7J6DZY7"/>
<dbReference type="PANTHER" id="PTHR45654">
    <property type="entry name" value="HOMEOBOX-LEUCINE ZIPPER PROTEIN MERISTEM L1"/>
    <property type="match status" value="1"/>
</dbReference>